<dbReference type="EMBL" id="VLLB01000001">
    <property type="protein sequence ID" value="TWI69797.1"/>
    <property type="molecule type" value="Genomic_DNA"/>
</dbReference>
<dbReference type="AlphaFoldDB" id="A0A562RL69"/>
<dbReference type="Gene3D" id="3.40.50.2300">
    <property type="match status" value="2"/>
</dbReference>
<dbReference type="Proteomes" id="UP000318431">
    <property type="component" value="Unassembled WGS sequence"/>
</dbReference>
<evidence type="ECO:0000313" key="5">
    <source>
        <dbReference type="EMBL" id="TWI69797.1"/>
    </source>
</evidence>
<evidence type="ECO:0000256" key="1">
    <source>
        <dbReference type="ARBA" id="ARBA00023015"/>
    </source>
</evidence>
<dbReference type="Pfam" id="PF13377">
    <property type="entry name" value="Peripla_BP_3"/>
    <property type="match status" value="1"/>
</dbReference>
<dbReference type="GO" id="GO:0003700">
    <property type="term" value="F:DNA-binding transcription factor activity"/>
    <property type="evidence" value="ECO:0007669"/>
    <property type="project" value="TreeGrafter"/>
</dbReference>
<dbReference type="Gene3D" id="1.10.260.40">
    <property type="entry name" value="lambda repressor-like DNA-binding domains"/>
    <property type="match status" value="1"/>
</dbReference>
<evidence type="ECO:0000259" key="4">
    <source>
        <dbReference type="PROSITE" id="PS50932"/>
    </source>
</evidence>
<reference evidence="5 6" key="1">
    <citation type="journal article" date="2015" name="Stand. Genomic Sci.">
        <title>Genomic Encyclopedia of Bacterial and Archaeal Type Strains, Phase III: the genomes of soil and plant-associated and newly described type strains.</title>
        <authorList>
            <person name="Whitman W.B."/>
            <person name="Woyke T."/>
            <person name="Klenk H.P."/>
            <person name="Zhou Y."/>
            <person name="Lilburn T.G."/>
            <person name="Beck B.J."/>
            <person name="De Vos P."/>
            <person name="Vandamme P."/>
            <person name="Eisen J.A."/>
            <person name="Garrity G."/>
            <person name="Hugenholtz P."/>
            <person name="Kyrpides N.C."/>
        </authorList>
    </citation>
    <scope>NUCLEOTIDE SEQUENCE [LARGE SCALE GENOMIC DNA]</scope>
    <source>
        <strain evidence="5 6">CGMCC 1.10822</strain>
    </source>
</reference>
<keyword evidence="1" id="KW-0805">Transcription regulation</keyword>
<dbReference type="InterPro" id="IPR010982">
    <property type="entry name" value="Lambda_DNA-bd_dom_sf"/>
</dbReference>
<dbReference type="InterPro" id="IPR000843">
    <property type="entry name" value="HTH_LacI"/>
</dbReference>
<protein>
    <submittedName>
        <fullName evidence="5">LacI family transcriptional regulator</fullName>
    </submittedName>
</protein>
<dbReference type="PANTHER" id="PTHR30146:SF153">
    <property type="entry name" value="LACTOSE OPERON REPRESSOR"/>
    <property type="match status" value="1"/>
</dbReference>
<gene>
    <name evidence="5" type="ORF">IP91_00870</name>
</gene>
<dbReference type="CDD" id="cd06267">
    <property type="entry name" value="PBP1_LacI_sugar_binding-like"/>
    <property type="match status" value="1"/>
</dbReference>
<sequence>MTKRNTITEVAKIAGVSVITASRAIRGVGYVAQATRDRVLQAAAQLNYTPDLLAQRMRGSSSMLIGVFIHGFGSSVVHELITSINRSARKLGYDLLAFNAEHFDAPGRASTSEMLRKLCDGLVLVLPNGSDTILDKLARAKSPCVLVNFSAREVDLPVIIGANRAGARIAIEHLIGLGHTRIAFIGGTPHTGQSADRQRGYEDALRAAGIPVDPAWLKEGDFMHPSGYRAARELFALPQRPTAIFAANDDMAFGVLDAAGEHGIAVPADLSVIGFDDVEAANYVFPRLTTLRQPLEEIGSRAVKELVAIIDGGPALPARVELPAQFIVRDSTAAAPR</sequence>
<evidence type="ECO:0000313" key="6">
    <source>
        <dbReference type="Proteomes" id="UP000318431"/>
    </source>
</evidence>
<proteinExistence type="predicted"/>
<dbReference type="PROSITE" id="PS00356">
    <property type="entry name" value="HTH_LACI_1"/>
    <property type="match status" value="1"/>
</dbReference>
<dbReference type="InterPro" id="IPR028082">
    <property type="entry name" value="Peripla_BP_I"/>
</dbReference>
<evidence type="ECO:0000256" key="2">
    <source>
        <dbReference type="ARBA" id="ARBA00023125"/>
    </source>
</evidence>
<feature type="domain" description="HTH lacI-type" evidence="4">
    <location>
        <begin position="6"/>
        <end position="59"/>
    </location>
</feature>
<dbReference type="PROSITE" id="PS50932">
    <property type="entry name" value="HTH_LACI_2"/>
    <property type="match status" value="1"/>
</dbReference>
<keyword evidence="2" id="KW-0238">DNA-binding</keyword>
<dbReference type="PANTHER" id="PTHR30146">
    <property type="entry name" value="LACI-RELATED TRANSCRIPTIONAL REPRESSOR"/>
    <property type="match status" value="1"/>
</dbReference>
<dbReference type="RefSeq" id="WP_145647531.1">
    <property type="nucleotide sequence ID" value="NZ_VLLB01000001.1"/>
</dbReference>
<keyword evidence="3" id="KW-0804">Transcription</keyword>
<dbReference type="Pfam" id="PF00356">
    <property type="entry name" value="LacI"/>
    <property type="match status" value="1"/>
</dbReference>
<organism evidence="5 6">
    <name type="scientific">Pseudoduganella lurida</name>
    <dbReference type="NCBI Taxonomy" id="1036180"/>
    <lineage>
        <taxon>Bacteria</taxon>
        <taxon>Pseudomonadati</taxon>
        <taxon>Pseudomonadota</taxon>
        <taxon>Betaproteobacteria</taxon>
        <taxon>Burkholderiales</taxon>
        <taxon>Oxalobacteraceae</taxon>
        <taxon>Telluria group</taxon>
        <taxon>Pseudoduganella</taxon>
    </lineage>
</organism>
<dbReference type="CDD" id="cd01392">
    <property type="entry name" value="HTH_LacI"/>
    <property type="match status" value="1"/>
</dbReference>
<keyword evidence="6" id="KW-1185">Reference proteome</keyword>
<accession>A0A562RL69</accession>
<comment type="caution">
    <text evidence="5">The sequence shown here is derived from an EMBL/GenBank/DDBJ whole genome shotgun (WGS) entry which is preliminary data.</text>
</comment>
<dbReference type="SUPFAM" id="SSF53822">
    <property type="entry name" value="Periplasmic binding protein-like I"/>
    <property type="match status" value="1"/>
</dbReference>
<dbReference type="SMART" id="SM00354">
    <property type="entry name" value="HTH_LACI"/>
    <property type="match status" value="1"/>
</dbReference>
<dbReference type="GO" id="GO:0000976">
    <property type="term" value="F:transcription cis-regulatory region binding"/>
    <property type="evidence" value="ECO:0007669"/>
    <property type="project" value="TreeGrafter"/>
</dbReference>
<evidence type="ECO:0000256" key="3">
    <source>
        <dbReference type="ARBA" id="ARBA00023163"/>
    </source>
</evidence>
<name>A0A562RL69_9BURK</name>
<dbReference type="InterPro" id="IPR046335">
    <property type="entry name" value="LacI/GalR-like_sensor"/>
</dbReference>
<dbReference type="OrthoDB" id="9805642at2"/>
<dbReference type="SUPFAM" id="SSF47413">
    <property type="entry name" value="lambda repressor-like DNA-binding domains"/>
    <property type="match status" value="1"/>
</dbReference>